<dbReference type="EMBL" id="DVMP01000136">
    <property type="protein sequence ID" value="HIU26299.1"/>
    <property type="molecule type" value="Genomic_DNA"/>
</dbReference>
<dbReference type="InterPro" id="IPR018710">
    <property type="entry name" value="DUF2232"/>
</dbReference>
<dbReference type="PANTHER" id="PTHR41324">
    <property type="entry name" value="MEMBRANE PROTEIN-RELATED"/>
    <property type="match status" value="1"/>
</dbReference>
<comment type="caution">
    <text evidence="2">The sequence shown here is derived from an EMBL/GenBank/DDBJ whole genome shotgun (WGS) entry which is preliminary data.</text>
</comment>
<feature type="transmembrane region" description="Helical" evidence="1">
    <location>
        <begin position="104"/>
        <end position="127"/>
    </location>
</feature>
<dbReference type="Pfam" id="PF09991">
    <property type="entry name" value="DUF2232"/>
    <property type="match status" value="1"/>
</dbReference>
<evidence type="ECO:0000313" key="2">
    <source>
        <dbReference type="EMBL" id="HIU26299.1"/>
    </source>
</evidence>
<reference evidence="2" key="1">
    <citation type="submission" date="2020-10" db="EMBL/GenBank/DDBJ databases">
        <authorList>
            <person name="Gilroy R."/>
        </authorList>
    </citation>
    <scope>NUCLEOTIDE SEQUENCE</scope>
    <source>
        <strain evidence="2">ChiHcec3-6078</strain>
    </source>
</reference>
<name>A0A9D1I179_9FIRM</name>
<dbReference type="Proteomes" id="UP000824090">
    <property type="component" value="Unassembled WGS sequence"/>
</dbReference>
<organism evidence="2 3">
    <name type="scientific">Candidatus Allocopromorpha excrementigallinarum</name>
    <dbReference type="NCBI Taxonomy" id="2840742"/>
    <lineage>
        <taxon>Bacteria</taxon>
        <taxon>Bacillati</taxon>
        <taxon>Bacillota</taxon>
        <taxon>Clostridia</taxon>
        <taxon>Eubacteriales</taxon>
        <taxon>Eubacteriaceae</taxon>
        <taxon>Eubacteriaceae incertae sedis</taxon>
        <taxon>Candidatus Allocopromorpha</taxon>
    </lineage>
</organism>
<gene>
    <name evidence="2" type="ORF">IAC50_07400</name>
</gene>
<feature type="transmembrane region" description="Helical" evidence="1">
    <location>
        <begin position="213"/>
        <end position="238"/>
    </location>
</feature>
<accession>A0A9D1I179</accession>
<proteinExistence type="predicted"/>
<sequence>MYFILIFLLILALPFMVMPKDISAGKKSPYRVVINGVISVSAAAAVVFMAASLTGPGLFSRLMENASSAADRLASDPGIISAFNLEEATAAQRSEFFLASYESFISLAPVYIMVLAAVVSYIAYIILSRALGKHKEVRRMPPFREFSFPPGALMALVAMYFAGWIMTSSEMLESDMFYLNISAVFDFAFSIQGISVIFMLFHMKRIPKGFAAAAAAALWITFIGRNILLILGMIDMVLNLKLLIQLKNSK</sequence>
<dbReference type="PANTHER" id="PTHR41324:SF1">
    <property type="entry name" value="DUF2232 DOMAIN-CONTAINING PROTEIN"/>
    <property type="match status" value="1"/>
</dbReference>
<feature type="transmembrane region" description="Helical" evidence="1">
    <location>
        <begin position="147"/>
        <end position="165"/>
    </location>
</feature>
<evidence type="ECO:0000313" key="3">
    <source>
        <dbReference type="Proteomes" id="UP000824090"/>
    </source>
</evidence>
<evidence type="ECO:0000256" key="1">
    <source>
        <dbReference type="SAM" id="Phobius"/>
    </source>
</evidence>
<keyword evidence="1" id="KW-0812">Transmembrane</keyword>
<protein>
    <submittedName>
        <fullName evidence="2">DUF2232 domain-containing protein</fullName>
    </submittedName>
</protein>
<dbReference type="AlphaFoldDB" id="A0A9D1I179"/>
<feature type="transmembrane region" description="Helical" evidence="1">
    <location>
        <begin position="177"/>
        <end position="201"/>
    </location>
</feature>
<feature type="transmembrane region" description="Helical" evidence="1">
    <location>
        <begin position="29"/>
        <end position="53"/>
    </location>
</feature>
<keyword evidence="1" id="KW-0472">Membrane</keyword>
<keyword evidence="1" id="KW-1133">Transmembrane helix</keyword>
<reference evidence="2" key="2">
    <citation type="journal article" date="2021" name="PeerJ">
        <title>Extensive microbial diversity within the chicken gut microbiome revealed by metagenomics and culture.</title>
        <authorList>
            <person name="Gilroy R."/>
            <person name="Ravi A."/>
            <person name="Getino M."/>
            <person name="Pursley I."/>
            <person name="Horton D.L."/>
            <person name="Alikhan N.F."/>
            <person name="Baker D."/>
            <person name="Gharbi K."/>
            <person name="Hall N."/>
            <person name="Watson M."/>
            <person name="Adriaenssens E.M."/>
            <person name="Foster-Nyarko E."/>
            <person name="Jarju S."/>
            <person name="Secka A."/>
            <person name="Antonio M."/>
            <person name="Oren A."/>
            <person name="Chaudhuri R.R."/>
            <person name="La Ragione R."/>
            <person name="Hildebrand F."/>
            <person name="Pallen M.J."/>
        </authorList>
    </citation>
    <scope>NUCLEOTIDE SEQUENCE</scope>
    <source>
        <strain evidence="2">ChiHcec3-6078</strain>
    </source>
</reference>